<dbReference type="RefSeq" id="WP_142642963.1">
    <property type="nucleotide sequence ID" value="NZ_VDGI01000013.1"/>
</dbReference>
<evidence type="ECO:0000313" key="3">
    <source>
        <dbReference type="Proteomes" id="UP000316626"/>
    </source>
</evidence>
<keyword evidence="3" id="KW-1185">Reference proteome</keyword>
<dbReference type="Proteomes" id="UP000316626">
    <property type="component" value="Unassembled WGS sequence"/>
</dbReference>
<dbReference type="InterPro" id="IPR000182">
    <property type="entry name" value="GNAT_dom"/>
</dbReference>
<dbReference type="Gene3D" id="3.40.630.30">
    <property type="match status" value="1"/>
</dbReference>
<protein>
    <submittedName>
        <fullName evidence="2">GNAT family N-acetyltransferase</fullName>
    </submittedName>
</protein>
<dbReference type="PANTHER" id="PTHR43792">
    <property type="entry name" value="GNAT FAMILY, PUTATIVE (AFU_ORTHOLOGUE AFUA_3G00765)-RELATED-RELATED"/>
    <property type="match status" value="1"/>
</dbReference>
<sequence length="180" mass="21228">MDFPVLETNRLKLMEIKKENADSIFRIFSDDEVTRYYGMASFEQKEQAINMINSFTKNFQDKRSIRWGIFWKETSELVGTVGLNNLQLSQKRTEIGYDLLPSYWRKGIVSEAVEAVVRYCFEELDLYRIAAVTFTENESSYKLLLKLGFQKEGMLRGYIYQNDKSNDTFVFSLIKPEWTK</sequence>
<dbReference type="AlphaFoldDB" id="A0A544TQ02"/>
<dbReference type="PANTHER" id="PTHR43792:SF9">
    <property type="entry name" value="RIBOSOMAL-PROTEIN-ALANINE ACETYLTRANSFERASE"/>
    <property type="match status" value="1"/>
</dbReference>
<evidence type="ECO:0000259" key="1">
    <source>
        <dbReference type="PROSITE" id="PS51186"/>
    </source>
</evidence>
<dbReference type="GO" id="GO:0008999">
    <property type="term" value="F:protein-N-terminal-alanine acetyltransferase activity"/>
    <property type="evidence" value="ECO:0007669"/>
    <property type="project" value="TreeGrafter"/>
</dbReference>
<dbReference type="EMBL" id="VDGI01000013">
    <property type="protein sequence ID" value="TQR19485.1"/>
    <property type="molecule type" value="Genomic_DNA"/>
</dbReference>
<dbReference type="PROSITE" id="PS51186">
    <property type="entry name" value="GNAT"/>
    <property type="match status" value="1"/>
</dbReference>
<dbReference type="Pfam" id="PF13302">
    <property type="entry name" value="Acetyltransf_3"/>
    <property type="match status" value="1"/>
</dbReference>
<comment type="caution">
    <text evidence="2">The sequence shown here is derived from an EMBL/GenBank/DDBJ whole genome shotgun (WGS) entry which is preliminary data.</text>
</comment>
<accession>A0A544TQ02</accession>
<dbReference type="InterPro" id="IPR051531">
    <property type="entry name" value="N-acetyltransferase"/>
</dbReference>
<proteinExistence type="predicted"/>
<organism evidence="2 3">
    <name type="scientific">Psychrobacillus vulpis</name>
    <dbReference type="NCBI Taxonomy" id="2325572"/>
    <lineage>
        <taxon>Bacteria</taxon>
        <taxon>Bacillati</taxon>
        <taxon>Bacillota</taxon>
        <taxon>Bacilli</taxon>
        <taxon>Bacillales</taxon>
        <taxon>Bacillaceae</taxon>
        <taxon>Psychrobacillus</taxon>
    </lineage>
</organism>
<gene>
    <name evidence="2" type="ORF">FG384_12645</name>
</gene>
<reference evidence="2 3" key="1">
    <citation type="submission" date="2019-06" db="EMBL/GenBank/DDBJ databases">
        <title>Psychrobacillus vulpis sp. nov., a new species isolated from feces of a red fox that inhabits in The Tablas de Daimiel Natural Park, Albacete, Spain.</title>
        <authorList>
            <person name="Rodriguez M."/>
            <person name="Reina J.C."/>
            <person name="Bejar V."/>
            <person name="Llamas I."/>
        </authorList>
    </citation>
    <scope>NUCLEOTIDE SEQUENCE [LARGE SCALE GENOMIC DNA]</scope>
    <source>
        <strain evidence="2 3">Z8</strain>
    </source>
</reference>
<feature type="domain" description="N-acetyltransferase" evidence="1">
    <location>
        <begin position="11"/>
        <end position="167"/>
    </location>
</feature>
<dbReference type="OrthoDB" id="9811523at2"/>
<evidence type="ECO:0000313" key="2">
    <source>
        <dbReference type="EMBL" id="TQR19485.1"/>
    </source>
</evidence>
<dbReference type="InterPro" id="IPR016181">
    <property type="entry name" value="Acyl_CoA_acyltransferase"/>
</dbReference>
<keyword evidence="2" id="KW-0808">Transferase</keyword>
<name>A0A544TQ02_9BACI</name>
<dbReference type="SUPFAM" id="SSF55729">
    <property type="entry name" value="Acyl-CoA N-acyltransferases (Nat)"/>
    <property type="match status" value="1"/>
</dbReference>
<dbReference type="GO" id="GO:0005737">
    <property type="term" value="C:cytoplasm"/>
    <property type="evidence" value="ECO:0007669"/>
    <property type="project" value="TreeGrafter"/>
</dbReference>